<feature type="chain" id="PRO_5046069471" evidence="1">
    <location>
        <begin position="27"/>
        <end position="115"/>
    </location>
</feature>
<reference evidence="2 3" key="1">
    <citation type="submission" date="2020-10" db="EMBL/GenBank/DDBJ databases">
        <title>Sequencing the genomes of 1000 actinobacteria strains.</title>
        <authorList>
            <person name="Klenk H.-P."/>
        </authorList>
    </citation>
    <scope>NUCLEOTIDE SEQUENCE [LARGE SCALE GENOMIC DNA]</scope>
    <source>
        <strain evidence="2 3">DSM 46744</strain>
    </source>
</reference>
<organism evidence="2 3">
    <name type="scientific">Actinomadura algeriensis</name>
    <dbReference type="NCBI Taxonomy" id="1679523"/>
    <lineage>
        <taxon>Bacteria</taxon>
        <taxon>Bacillati</taxon>
        <taxon>Actinomycetota</taxon>
        <taxon>Actinomycetes</taxon>
        <taxon>Streptosporangiales</taxon>
        <taxon>Thermomonosporaceae</taxon>
        <taxon>Actinomadura</taxon>
    </lineage>
</organism>
<evidence type="ECO:0000313" key="2">
    <source>
        <dbReference type="EMBL" id="MBE1532817.1"/>
    </source>
</evidence>
<dbReference type="Proteomes" id="UP000627838">
    <property type="component" value="Unassembled WGS sequence"/>
</dbReference>
<protein>
    <submittedName>
        <fullName evidence="2">Uncharacterized protein</fullName>
    </submittedName>
</protein>
<comment type="caution">
    <text evidence="2">The sequence shown here is derived from an EMBL/GenBank/DDBJ whole genome shotgun (WGS) entry which is preliminary data.</text>
</comment>
<accession>A0ABR9JQL5</accession>
<keyword evidence="1" id="KW-0732">Signal</keyword>
<evidence type="ECO:0000313" key="3">
    <source>
        <dbReference type="Proteomes" id="UP000627838"/>
    </source>
</evidence>
<feature type="signal peptide" evidence="1">
    <location>
        <begin position="1"/>
        <end position="26"/>
    </location>
</feature>
<dbReference type="RefSeq" id="WP_192759457.1">
    <property type="nucleotide sequence ID" value="NZ_JADBDZ010000001.1"/>
</dbReference>
<dbReference type="EMBL" id="JADBDZ010000001">
    <property type="protein sequence ID" value="MBE1532817.1"/>
    <property type="molecule type" value="Genomic_DNA"/>
</dbReference>
<gene>
    <name evidence="2" type="ORF">H4W34_002650</name>
</gene>
<keyword evidence="3" id="KW-1185">Reference proteome</keyword>
<proteinExistence type="predicted"/>
<sequence>MPKPAQVAIAVTALAAGLTAASPASAAPAQPEGRIVVFVTEGAEISWAGTELREFAPSSSCQAFPAGAHVVANHSTGRLLFFADPFCLTPVPPPFNFIPPGHGAHVSPTGSFRVG</sequence>
<evidence type="ECO:0000256" key="1">
    <source>
        <dbReference type="SAM" id="SignalP"/>
    </source>
</evidence>
<name>A0ABR9JQL5_9ACTN</name>